<dbReference type="EMBL" id="CP003843">
    <property type="protein sequence ID" value="AFS83526.1"/>
    <property type="molecule type" value="Genomic_DNA"/>
</dbReference>
<protein>
    <recommendedName>
        <fullName evidence="3">DUF1059 domain-containing protein</fullName>
    </recommendedName>
</protein>
<dbReference type="KEGG" id="nir:NSED_08670"/>
<name>K0BGZ1_9ARCH</name>
<dbReference type="Pfam" id="PF06348">
    <property type="entry name" value="DUF1059"/>
    <property type="match status" value="1"/>
</dbReference>
<dbReference type="InterPro" id="IPR009409">
    <property type="entry name" value="DUF1059"/>
</dbReference>
<evidence type="ECO:0008006" key="3">
    <source>
        <dbReference type="Google" id="ProtNLM"/>
    </source>
</evidence>
<dbReference type="HOGENOM" id="CLU_2678678_0_0_2"/>
<organism evidence="1 2">
    <name type="scientific">Candidatus Nitrosopumilus sediminis</name>
    <dbReference type="NCBI Taxonomy" id="1229909"/>
    <lineage>
        <taxon>Archaea</taxon>
        <taxon>Nitrososphaerota</taxon>
        <taxon>Nitrososphaeria</taxon>
        <taxon>Nitrosopumilales</taxon>
        <taxon>Nitrosopumilaceae</taxon>
        <taxon>Nitrosopumilus</taxon>
    </lineage>
</organism>
<sequence>MHVMRGELVRIMMAEIVVKCNERGFDCNYSTTGDVDKVVLDYWNHMKKEHGIEYSPETLGAYLKKKLPSQIPVR</sequence>
<reference evidence="1 2" key="1">
    <citation type="journal article" date="2012" name="J. Bacteriol.">
        <title>Draft Genome Sequence of an Ammonia-Oxidizing Archaeon, "Candidatus Nitrosopumilus sediminis" AR2, from Svalbard in the Arctic Circle.</title>
        <authorList>
            <person name="Park S.J."/>
            <person name="Kim J.G."/>
            <person name="Jung M.Y."/>
            <person name="Kim S.J."/>
            <person name="Cha I.T."/>
            <person name="Ghai R."/>
            <person name="Martin-Cuadrado A.B."/>
            <person name="Rodriguez-Valera F."/>
            <person name="Rhee S.K."/>
        </authorList>
    </citation>
    <scope>NUCLEOTIDE SEQUENCE [LARGE SCALE GENOMIC DNA]</scope>
    <source>
        <strain evidence="1 2">AR2</strain>
    </source>
</reference>
<dbReference type="eggNOG" id="arCOG05278">
    <property type="taxonomic scope" value="Archaea"/>
</dbReference>
<keyword evidence="2" id="KW-1185">Reference proteome</keyword>
<gene>
    <name evidence="1" type="ORF">NSED_08670</name>
</gene>
<dbReference type="PATRIC" id="fig|1229909.8.peg.1898"/>
<evidence type="ECO:0000313" key="1">
    <source>
        <dbReference type="EMBL" id="AFS83526.1"/>
    </source>
</evidence>
<accession>K0BGZ1</accession>
<evidence type="ECO:0000313" key="2">
    <source>
        <dbReference type="Proteomes" id="UP000006100"/>
    </source>
</evidence>
<proteinExistence type="predicted"/>
<dbReference type="Proteomes" id="UP000006100">
    <property type="component" value="Chromosome"/>
</dbReference>
<dbReference type="AlphaFoldDB" id="K0BGZ1"/>